<gene>
    <name evidence="1" type="ORF">H1P_1000004</name>
</gene>
<sequence>MLIKKINHYDLLETDIFRFQNTDVPGTYIYVREQKAQNIRDNFDNFEEEGLAFQVAVEPGDDLIPLYRFQSTTTPGTDVYGVGVDRGTPFSRFQNTDLPGTYLFIYLLDQRKQTILKRIFPTFKIKVLLLK</sequence>
<name>A0A563VIW2_9CYAN</name>
<protein>
    <submittedName>
        <fullName evidence="1">Alkaline phosphatase</fullName>
    </submittedName>
</protein>
<dbReference type="AlphaFoldDB" id="A0A563VIW2"/>
<evidence type="ECO:0000313" key="2">
    <source>
        <dbReference type="Proteomes" id="UP000320055"/>
    </source>
</evidence>
<dbReference type="RefSeq" id="WP_144868617.1">
    <property type="nucleotide sequence ID" value="NZ_LR213856.1"/>
</dbReference>
<dbReference type="OrthoDB" id="9807797at2"/>
<evidence type="ECO:0000313" key="1">
    <source>
        <dbReference type="EMBL" id="VEP11333.1"/>
    </source>
</evidence>
<dbReference type="EMBL" id="CAACVJ010000003">
    <property type="protein sequence ID" value="VEP11333.1"/>
    <property type="molecule type" value="Genomic_DNA"/>
</dbReference>
<reference evidence="1 2" key="1">
    <citation type="submission" date="2019-01" db="EMBL/GenBank/DDBJ databases">
        <authorList>
            <person name="Brito A."/>
        </authorList>
    </citation>
    <scope>NUCLEOTIDE SEQUENCE [LARGE SCALE GENOMIC DNA]</scope>
    <source>
        <strain evidence="1">1</strain>
    </source>
</reference>
<dbReference type="Proteomes" id="UP000320055">
    <property type="component" value="Unassembled WGS sequence"/>
</dbReference>
<accession>A0A563VIW2</accession>
<keyword evidence="2" id="KW-1185">Reference proteome</keyword>
<organism evidence="1 2">
    <name type="scientific">Hyella patelloides LEGE 07179</name>
    <dbReference type="NCBI Taxonomy" id="945734"/>
    <lineage>
        <taxon>Bacteria</taxon>
        <taxon>Bacillati</taxon>
        <taxon>Cyanobacteriota</taxon>
        <taxon>Cyanophyceae</taxon>
        <taxon>Pleurocapsales</taxon>
        <taxon>Hyellaceae</taxon>
        <taxon>Hyella</taxon>
    </lineage>
</organism>
<proteinExistence type="predicted"/>